<dbReference type="OrthoDB" id="6939082at2"/>
<dbReference type="EMBL" id="FNDS01000006">
    <property type="protein sequence ID" value="SDI14420.1"/>
    <property type="molecule type" value="Genomic_DNA"/>
</dbReference>
<gene>
    <name evidence="1" type="ORF">SAMN05216272_10655</name>
</gene>
<reference evidence="2" key="1">
    <citation type="submission" date="2016-10" db="EMBL/GenBank/DDBJ databases">
        <authorList>
            <person name="Varghese N."/>
            <person name="Submissions S."/>
        </authorList>
    </citation>
    <scope>NUCLEOTIDE SEQUENCE [LARGE SCALE GENOMIC DNA]</scope>
    <source>
        <strain evidence="2">CCM 7469</strain>
    </source>
</reference>
<organism evidence="1 2">
    <name type="scientific">Pseudomonas panipatensis</name>
    <dbReference type="NCBI Taxonomy" id="428992"/>
    <lineage>
        <taxon>Bacteria</taxon>
        <taxon>Pseudomonadati</taxon>
        <taxon>Pseudomonadota</taxon>
        <taxon>Gammaproteobacteria</taxon>
        <taxon>Pseudomonadales</taxon>
        <taxon>Pseudomonadaceae</taxon>
        <taxon>Pseudomonas</taxon>
    </lineage>
</organism>
<evidence type="ECO:0008006" key="3">
    <source>
        <dbReference type="Google" id="ProtNLM"/>
    </source>
</evidence>
<dbReference type="Proteomes" id="UP000199636">
    <property type="component" value="Unassembled WGS sequence"/>
</dbReference>
<protein>
    <recommendedName>
        <fullName evidence="3">Protein Atu4866</fullName>
    </recommendedName>
</protein>
<evidence type="ECO:0000313" key="1">
    <source>
        <dbReference type="EMBL" id="SDI14420.1"/>
    </source>
</evidence>
<name>A0A1G8I759_9PSED</name>
<keyword evidence="2" id="KW-1185">Reference proteome</keyword>
<evidence type="ECO:0000313" key="2">
    <source>
        <dbReference type="Proteomes" id="UP000199636"/>
    </source>
</evidence>
<proteinExistence type="predicted"/>
<sequence length="78" mass="8788">MASNYSSGRYVAYGVGEDGPRVGWVDEDEYVRSDSGAWEFRIDGDEVYSKTGELVGLIDDDGIARRKDGQFLFRLEED</sequence>
<accession>A0A1G8I759</accession>
<dbReference type="AlphaFoldDB" id="A0A1G8I759"/>
<dbReference type="RefSeq" id="WP_090263482.1">
    <property type="nucleotide sequence ID" value="NZ_FNDS01000006.1"/>
</dbReference>